<dbReference type="Gene3D" id="1.20.1560.10">
    <property type="entry name" value="ABC transporter type 1, transmembrane domain"/>
    <property type="match status" value="1"/>
</dbReference>
<evidence type="ECO:0000256" key="12">
    <source>
        <dbReference type="SAM" id="MobiDB-lite"/>
    </source>
</evidence>
<evidence type="ECO:0000313" key="17">
    <source>
        <dbReference type="Proteomes" id="UP001149813"/>
    </source>
</evidence>
<keyword evidence="10 13" id="KW-0472">Membrane</keyword>
<dbReference type="EMBL" id="JANBOJ010000034">
    <property type="protein sequence ID" value="KAJ1724346.1"/>
    <property type="molecule type" value="Genomic_DNA"/>
</dbReference>
<dbReference type="Pfam" id="PF00005">
    <property type="entry name" value="ABC_tran"/>
    <property type="match status" value="2"/>
</dbReference>
<feature type="transmembrane region" description="Helical" evidence="13">
    <location>
        <begin position="812"/>
        <end position="837"/>
    </location>
</feature>
<dbReference type="SUPFAM" id="SSF52540">
    <property type="entry name" value="P-loop containing nucleoside triphosphate hydrolases"/>
    <property type="match status" value="2"/>
</dbReference>
<keyword evidence="4 13" id="KW-0812">Transmembrane</keyword>
<sequence length="1335" mass="145984">MITSKSSPSSSSVSLNAKEAASGTGFLPEKAEPSSITSIDNGSLADGDDEKVDDVALFLKEGDDSKDERPAVAELKPKPASVPQLFRFATKFDIFLCVLGSVCSVAAGVIIPAMTIIFSSLVQALINFNTWIIEGKVQEAHDLLNHEARKYCLWFFILGLIMWAVSYGVNACWSIAAENQGLRIREMYYESIMRQDIGWFDSIETGELTTRITNDVNLVQDGISEKFGFIVMNVVSFLTGFIIAFVKAWDIALICLCVLPFMIASVAFMGRSVARWTTFAQDQTAGSGGVADEVLGSIRTVHAFNGQQRELERYSTKIEEAYLFGRKKGFVLGAGVGFIQFFIFVMYCAGFNFGIWRIYTGARVPQQVLNAIFALLIGGFRLGGTAPQASALSTAQGCAAKVFAVIDRVSPIDPLDTESGKVVDSITGKITFSNVHFTYPSRPNVPILKGFTLDIHAGQKIALVGESGCGKSTTIGLIERFYDPAEGDVLIDDVNIKEYNVGALRRRIGIVTQEPVLFSTTIKQNIKWGSIDAENSEPTDEEVIEAAKAANAHQFISQLPSGYDTLVGEGGALLSGGQKQRIAIARAIIRNPDVLLLDEATSALDTASERLVQDALDKLSANRTTISIAHRLSTIRNCDQIYVVREGVISEGGTHDELVKSGGEYAAMVRAQELRQAVRAAETGVDALDDSEEDVDELIAKELREQALDLKATTQPSKHSVAESSAGADGDAVKGKDGKKKRKKTLEESSDYYLLWRLLVEYRGSMSAILPGTLLAVIDGAVMPCFAVVYARLLISLSDPDRETMRHEATKYACIFLVFAFVGLFAMFGRAGLFHIAGESLTRKIRYETFKKYLSFEAGYYDDEHNGIGMLTARLATEAEDVNKFIGTVLSTFTSTMATVITALVVAFYYDWRLALIMVGTWPIQVVAQYQQALTVRGASFKTKKAYERSGQSAAESIRNIKTVATLRREETFIRSFNTHNRIPHDSNVKGAFVTSFGFGFSQACNLFVNALIFYAGCHFITNGWITMPEMTNVLMASTFSVMSIGLLAQFSTMISKGAVASRGIYLTLERQSKIDGMDTSGSRSEKFEGNVEFADVGFSYPIRPDTKILKHVSFKAVAGKSVALVGASGSGKSTSILLTQRLYDAISGHVSVEGIDVRDWDIMALRDSMAIVGQEPILFNYTIGENIAYGKPGATQKEIEDAAREANIYNFVRNLPDGFDTSVGQKGGRLSGGQKQRVAIARALVRKPKLLLLDEATAALDSRSEKVVQRVLDKAAKERTTLTVAHRLSTIQDYDLIIVFKNGRIVERGTHDELLAMKGHYSLLVEQQSLQVTH</sequence>
<keyword evidence="6" id="KW-0547">Nucleotide-binding</keyword>
<comment type="similarity">
    <text evidence="2">Belongs to the ABC transporter superfamily. ABCB family. Multidrug resistance exporter (TC 3.A.1.201) subfamily.</text>
</comment>
<feature type="transmembrane region" description="Helical" evidence="13">
    <location>
        <begin position="1034"/>
        <end position="1055"/>
    </location>
</feature>
<keyword evidence="5" id="KW-0677">Repeat</keyword>
<dbReference type="Gene3D" id="3.40.50.300">
    <property type="entry name" value="P-loop containing nucleotide triphosphate hydrolases"/>
    <property type="match status" value="2"/>
</dbReference>
<feature type="region of interest" description="Disordered" evidence="12">
    <location>
        <begin position="23"/>
        <end position="48"/>
    </location>
</feature>
<evidence type="ECO:0000256" key="7">
    <source>
        <dbReference type="ARBA" id="ARBA00022840"/>
    </source>
</evidence>
<dbReference type="GO" id="GO:0090374">
    <property type="term" value="P:oligopeptide export from mitochondrion"/>
    <property type="evidence" value="ECO:0007669"/>
    <property type="project" value="TreeGrafter"/>
</dbReference>
<dbReference type="CDD" id="cd03249">
    <property type="entry name" value="ABC_MTABC3_MDL1_MDL2"/>
    <property type="match status" value="2"/>
</dbReference>
<feature type="domain" description="ABC transporter" evidence="14">
    <location>
        <begin position="1092"/>
        <end position="1328"/>
    </location>
</feature>
<evidence type="ECO:0000256" key="11">
    <source>
        <dbReference type="ARBA" id="ARBA00023180"/>
    </source>
</evidence>
<feature type="transmembrane region" description="Helical" evidence="13">
    <location>
        <begin position="330"/>
        <end position="356"/>
    </location>
</feature>
<keyword evidence="11" id="KW-0325">Glycoprotein</keyword>
<keyword evidence="3" id="KW-0813">Transport</keyword>
<gene>
    <name evidence="16" type="ORF">LPJ53_001361</name>
</gene>
<dbReference type="PANTHER" id="PTHR43394">
    <property type="entry name" value="ATP-DEPENDENT PERMEASE MDL1, MITOCHONDRIAL"/>
    <property type="match status" value="1"/>
</dbReference>
<feature type="transmembrane region" description="Helical" evidence="13">
    <location>
        <begin position="768"/>
        <end position="791"/>
    </location>
</feature>
<dbReference type="GO" id="GO:0005743">
    <property type="term" value="C:mitochondrial inner membrane"/>
    <property type="evidence" value="ECO:0007669"/>
    <property type="project" value="TreeGrafter"/>
</dbReference>
<feature type="region of interest" description="Disordered" evidence="12">
    <location>
        <begin position="712"/>
        <end position="742"/>
    </location>
</feature>
<evidence type="ECO:0000259" key="15">
    <source>
        <dbReference type="PROSITE" id="PS50929"/>
    </source>
</evidence>
<dbReference type="SUPFAM" id="SSF90123">
    <property type="entry name" value="ABC transporter transmembrane region"/>
    <property type="match status" value="2"/>
</dbReference>
<name>A0A9W8CU61_9FUNG</name>
<proteinExistence type="inferred from homology"/>
<evidence type="ECO:0000256" key="5">
    <source>
        <dbReference type="ARBA" id="ARBA00022737"/>
    </source>
</evidence>
<organism evidence="16 17">
    <name type="scientific">Coemansia erecta</name>
    <dbReference type="NCBI Taxonomy" id="147472"/>
    <lineage>
        <taxon>Eukaryota</taxon>
        <taxon>Fungi</taxon>
        <taxon>Fungi incertae sedis</taxon>
        <taxon>Zoopagomycota</taxon>
        <taxon>Kickxellomycotina</taxon>
        <taxon>Kickxellomycetes</taxon>
        <taxon>Kickxellales</taxon>
        <taxon>Kickxellaceae</taxon>
        <taxon>Coemansia</taxon>
    </lineage>
</organism>
<dbReference type="PROSITE" id="PS00211">
    <property type="entry name" value="ABC_TRANSPORTER_1"/>
    <property type="match status" value="2"/>
</dbReference>
<dbReference type="FunFam" id="3.40.50.300:FF:000479">
    <property type="entry name" value="Multidrug resistance protein 1A"/>
    <property type="match status" value="1"/>
</dbReference>
<evidence type="ECO:0000313" key="16">
    <source>
        <dbReference type="EMBL" id="KAJ1724346.1"/>
    </source>
</evidence>
<feature type="transmembrane region" description="Helical" evidence="13">
    <location>
        <begin position="153"/>
        <end position="177"/>
    </location>
</feature>
<dbReference type="InterPro" id="IPR027417">
    <property type="entry name" value="P-loop_NTPase"/>
</dbReference>
<dbReference type="CDD" id="cd18577">
    <property type="entry name" value="ABC_6TM_Pgp_ABCB1_D1_like"/>
    <property type="match status" value="1"/>
</dbReference>
<evidence type="ECO:0000256" key="4">
    <source>
        <dbReference type="ARBA" id="ARBA00022692"/>
    </source>
</evidence>
<dbReference type="Proteomes" id="UP001149813">
    <property type="component" value="Unassembled WGS sequence"/>
</dbReference>
<evidence type="ECO:0008006" key="18">
    <source>
        <dbReference type="Google" id="ProtNLM"/>
    </source>
</evidence>
<feature type="transmembrane region" description="Helical" evidence="13">
    <location>
        <begin position="94"/>
        <end position="118"/>
    </location>
</feature>
<comment type="subcellular location">
    <subcellularLocation>
        <location evidence="1">Membrane</location>
        <topology evidence="1">Multi-pass membrane protein</topology>
    </subcellularLocation>
</comment>
<feature type="transmembrane region" description="Helical" evidence="13">
    <location>
        <begin position="1007"/>
        <end position="1028"/>
    </location>
</feature>
<evidence type="ECO:0000256" key="13">
    <source>
        <dbReference type="SAM" id="Phobius"/>
    </source>
</evidence>
<evidence type="ECO:0000256" key="1">
    <source>
        <dbReference type="ARBA" id="ARBA00004141"/>
    </source>
</evidence>
<feature type="transmembrane region" description="Helical" evidence="13">
    <location>
        <begin position="885"/>
        <end position="910"/>
    </location>
</feature>
<dbReference type="InterPro" id="IPR003593">
    <property type="entry name" value="AAA+_ATPase"/>
</dbReference>
<evidence type="ECO:0000256" key="10">
    <source>
        <dbReference type="ARBA" id="ARBA00023136"/>
    </source>
</evidence>
<feature type="domain" description="ABC transmembrane type-1" evidence="15">
    <location>
        <begin position="98"/>
        <end position="394"/>
    </location>
</feature>
<feature type="domain" description="ABC transmembrane type-1" evidence="15">
    <location>
        <begin position="772"/>
        <end position="1057"/>
    </location>
</feature>
<dbReference type="InterPro" id="IPR011527">
    <property type="entry name" value="ABC1_TM_dom"/>
</dbReference>
<dbReference type="InterPro" id="IPR017871">
    <property type="entry name" value="ABC_transporter-like_CS"/>
</dbReference>
<dbReference type="PROSITE" id="PS50893">
    <property type="entry name" value="ABC_TRANSPORTER_2"/>
    <property type="match status" value="2"/>
</dbReference>
<dbReference type="GO" id="GO:0016887">
    <property type="term" value="F:ATP hydrolysis activity"/>
    <property type="evidence" value="ECO:0007669"/>
    <property type="project" value="InterPro"/>
</dbReference>
<dbReference type="SMART" id="SM00382">
    <property type="entry name" value="AAA"/>
    <property type="match status" value="2"/>
</dbReference>
<dbReference type="OrthoDB" id="6500128at2759"/>
<accession>A0A9W8CU61</accession>
<keyword evidence="7" id="KW-0067">ATP-binding</keyword>
<evidence type="ECO:0000256" key="8">
    <source>
        <dbReference type="ARBA" id="ARBA00022967"/>
    </source>
</evidence>
<keyword evidence="8" id="KW-1278">Translocase</keyword>
<comment type="caution">
    <text evidence="16">The sequence shown here is derived from an EMBL/GenBank/DDBJ whole genome shotgun (WGS) entry which is preliminary data.</text>
</comment>
<feature type="transmembrane region" description="Helical" evidence="13">
    <location>
        <begin position="251"/>
        <end position="269"/>
    </location>
</feature>
<dbReference type="FunFam" id="3.40.50.300:FF:000205">
    <property type="entry name" value="ABC transporter B family member 4"/>
    <property type="match status" value="1"/>
</dbReference>
<dbReference type="PROSITE" id="PS50929">
    <property type="entry name" value="ABC_TM1F"/>
    <property type="match status" value="2"/>
</dbReference>
<evidence type="ECO:0000256" key="2">
    <source>
        <dbReference type="ARBA" id="ARBA00007577"/>
    </source>
</evidence>
<feature type="domain" description="ABC transporter" evidence="14">
    <location>
        <begin position="430"/>
        <end position="671"/>
    </location>
</feature>
<dbReference type="GO" id="GO:0015421">
    <property type="term" value="F:ABC-type oligopeptide transporter activity"/>
    <property type="evidence" value="ECO:0007669"/>
    <property type="project" value="TreeGrafter"/>
</dbReference>
<dbReference type="InterPro" id="IPR003439">
    <property type="entry name" value="ABC_transporter-like_ATP-bd"/>
</dbReference>
<evidence type="ECO:0000256" key="3">
    <source>
        <dbReference type="ARBA" id="ARBA00022448"/>
    </source>
</evidence>
<dbReference type="Pfam" id="PF00664">
    <property type="entry name" value="ABC_membrane"/>
    <property type="match status" value="2"/>
</dbReference>
<evidence type="ECO:0000256" key="9">
    <source>
        <dbReference type="ARBA" id="ARBA00022989"/>
    </source>
</evidence>
<dbReference type="InterPro" id="IPR039421">
    <property type="entry name" value="Type_1_exporter"/>
</dbReference>
<keyword evidence="17" id="KW-1185">Reference proteome</keyword>
<keyword evidence="9 13" id="KW-1133">Transmembrane helix</keyword>
<dbReference type="CDD" id="cd18578">
    <property type="entry name" value="ABC_6TM_Pgp_ABCB1_D2_like"/>
    <property type="match status" value="1"/>
</dbReference>
<dbReference type="InterPro" id="IPR036640">
    <property type="entry name" value="ABC1_TM_sf"/>
</dbReference>
<protein>
    <recommendedName>
        <fullName evidence="18">P-loop containing nucleoside triphosphate hydrolase protein</fullName>
    </recommendedName>
</protein>
<dbReference type="GO" id="GO:0005524">
    <property type="term" value="F:ATP binding"/>
    <property type="evidence" value="ECO:0007669"/>
    <property type="project" value="UniProtKB-KW"/>
</dbReference>
<dbReference type="PANTHER" id="PTHR43394:SF27">
    <property type="entry name" value="ATP-DEPENDENT TRANSLOCASE ABCB1-LIKE"/>
    <property type="match status" value="1"/>
</dbReference>
<evidence type="ECO:0000259" key="14">
    <source>
        <dbReference type="PROSITE" id="PS50893"/>
    </source>
</evidence>
<reference evidence="16" key="1">
    <citation type="submission" date="2022-07" db="EMBL/GenBank/DDBJ databases">
        <title>Phylogenomic reconstructions and comparative analyses of Kickxellomycotina fungi.</title>
        <authorList>
            <person name="Reynolds N.K."/>
            <person name="Stajich J.E."/>
            <person name="Barry K."/>
            <person name="Grigoriev I.V."/>
            <person name="Crous P."/>
            <person name="Smith M.E."/>
        </authorList>
    </citation>
    <scope>NUCLEOTIDE SEQUENCE</scope>
    <source>
        <strain evidence="16">NBRC 32514</strain>
    </source>
</reference>
<feature type="transmembrane region" description="Helical" evidence="13">
    <location>
        <begin position="227"/>
        <end position="245"/>
    </location>
</feature>
<evidence type="ECO:0000256" key="6">
    <source>
        <dbReference type="ARBA" id="ARBA00022741"/>
    </source>
</evidence>